<dbReference type="AlphaFoldDB" id="A0AA38NWG5"/>
<name>A0AA38NWG5_9AGAR</name>
<comment type="caution">
    <text evidence="2">The sequence shown here is derived from an EMBL/GenBank/DDBJ whole genome shotgun (WGS) entry which is preliminary data.</text>
</comment>
<feature type="compositionally biased region" description="Low complexity" evidence="1">
    <location>
        <begin position="712"/>
        <end position="728"/>
    </location>
</feature>
<dbReference type="EMBL" id="MU807216">
    <property type="protein sequence ID" value="KAJ3831816.1"/>
    <property type="molecule type" value="Genomic_DNA"/>
</dbReference>
<keyword evidence="3" id="KW-1185">Reference proteome</keyword>
<feature type="region of interest" description="Disordered" evidence="1">
    <location>
        <begin position="710"/>
        <end position="730"/>
    </location>
</feature>
<reference evidence="2" key="1">
    <citation type="submission" date="2022-08" db="EMBL/GenBank/DDBJ databases">
        <authorList>
            <consortium name="DOE Joint Genome Institute"/>
            <person name="Min B."/>
            <person name="Riley R."/>
            <person name="Sierra-Patev S."/>
            <person name="Naranjo-Ortiz M."/>
            <person name="Looney B."/>
            <person name="Konkel Z."/>
            <person name="Slot J.C."/>
            <person name="Sakamoto Y."/>
            <person name="Steenwyk J.L."/>
            <person name="Rokas A."/>
            <person name="Carro J."/>
            <person name="Camarero S."/>
            <person name="Ferreira P."/>
            <person name="Molpeceres G."/>
            <person name="Ruiz-Duenas F.J."/>
            <person name="Serrano A."/>
            <person name="Henrissat B."/>
            <person name="Drula E."/>
            <person name="Hughes K.W."/>
            <person name="Mata J.L."/>
            <person name="Ishikawa N.K."/>
            <person name="Vargas-Isla R."/>
            <person name="Ushijima S."/>
            <person name="Smith C.A."/>
            <person name="Ahrendt S."/>
            <person name="Andreopoulos W."/>
            <person name="He G."/>
            <person name="Labutti K."/>
            <person name="Lipzen A."/>
            <person name="Ng V."/>
            <person name="Sandor L."/>
            <person name="Barry K."/>
            <person name="Martinez A.T."/>
            <person name="Xiao Y."/>
            <person name="Gibbons J.G."/>
            <person name="Terashima K."/>
            <person name="Hibbett D.S."/>
            <person name="Grigoriev I.V."/>
        </authorList>
    </citation>
    <scope>NUCLEOTIDE SEQUENCE</scope>
    <source>
        <strain evidence="2">TFB9207</strain>
    </source>
</reference>
<evidence type="ECO:0000313" key="2">
    <source>
        <dbReference type="EMBL" id="KAJ3831816.1"/>
    </source>
</evidence>
<dbReference type="InterPro" id="IPR041078">
    <property type="entry name" value="Plavaka"/>
</dbReference>
<sequence length="966" mass="110413">MHLSQARSCRWYRQFEKTAALDNVLQTEIDEMASMARAEEDLLLPVESADFLQELEEENDLFHFIHLDREPEVGEAGPGPSTVSQRNTLLERQLGAKLRTFDDTEEVEKVVEENLEAARIIRMDPSLETRWRLAHNLEVDHPMDGSSPLPDEAFAPFATEMDWKIAEWVIKDGIGHKSLDKLLAIPGIKEKLGLSYTNIAGLHKKIDNLRPRAGEWKVQKLRFKDDPEDLDFTLCHWDVLHCIQSLWGDPALADHLVYRLKKIFQDQGKMKRVYSEMWEGKWWQFTQDLLPRGATVAPLIIATDKTQLTQFSGSKQAYPVYLTLGNIPKALRRQPSQQACVLLAYLPVDKMPKDGLPKRELSSRYQRLFHEAMRLILAPLHEAGRKGVELVGGDGAVRRVYPILASYVADFPEQCLVTCSKYSTCPKCQVPATELSSSNSFPKRTQEWTLQVMEEARKSTSSFSQYFTYCMKKEVSGYIYRPFWDELPFTDIHFSVTPDVLHQLYQGVLKHLISWCQDILGSQELDRRIRSLPPSYGVRHFKNGISALSQISGSERKNMGKILLGCLVGSDMPRDALTAVRAILDFIYLAQYSTHDDDTLSYMSDALDLWHAKKSSFIDVGVHDDLNIPKFHALQHYVEMIRFFGCTDNYNTEMFECLHIDYTKKGWRASNKREEFPQMTKWLSRQENVQSFNKELSWILEQQRIRHFQKLSDSPTHSPSHSPATTSTLWLPKQPTAPGKAISAIELGHAVPFFSTNLKRYLAMLTPGSSRVQVEGSSFKQLPFDHLDVYYSFKFSPETLDDERSIKDVVKATPLKGGRFDTVVVLTGDSAETTSFSGTRVGRVKVIFRLPSQLTLIGTHKSPSPSWWPASVLAYVEWYSPPSQTPLEQKSHNMTTVHKLPLVDGIIPWSIIPLSNIRQSCMLIPRHDKKNISRATWTSPTVLDSATHFLVNNWSSLYTYKTLYKE</sequence>
<proteinExistence type="predicted"/>
<dbReference type="Pfam" id="PF18759">
    <property type="entry name" value="Plavaka"/>
    <property type="match status" value="1"/>
</dbReference>
<evidence type="ECO:0000313" key="3">
    <source>
        <dbReference type="Proteomes" id="UP001163846"/>
    </source>
</evidence>
<gene>
    <name evidence="2" type="ORF">F5878DRAFT_667160</name>
</gene>
<evidence type="ECO:0000256" key="1">
    <source>
        <dbReference type="SAM" id="MobiDB-lite"/>
    </source>
</evidence>
<accession>A0AA38NWG5</accession>
<protein>
    <submittedName>
        <fullName evidence="2">Uncharacterized protein</fullName>
    </submittedName>
</protein>
<dbReference type="Proteomes" id="UP001163846">
    <property type="component" value="Unassembled WGS sequence"/>
</dbReference>
<organism evidence="2 3">
    <name type="scientific">Lentinula raphanica</name>
    <dbReference type="NCBI Taxonomy" id="153919"/>
    <lineage>
        <taxon>Eukaryota</taxon>
        <taxon>Fungi</taxon>
        <taxon>Dikarya</taxon>
        <taxon>Basidiomycota</taxon>
        <taxon>Agaricomycotina</taxon>
        <taxon>Agaricomycetes</taxon>
        <taxon>Agaricomycetidae</taxon>
        <taxon>Agaricales</taxon>
        <taxon>Marasmiineae</taxon>
        <taxon>Omphalotaceae</taxon>
        <taxon>Lentinula</taxon>
    </lineage>
</organism>